<dbReference type="SUPFAM" id="SSF54909">
    <property type="entry name" value="Dimeric alpha+beta barrel"/>
    <property type="match status" value="1"/>
</dbReference>
<evidence type="ECO:0000256" key="1">
    <source>
        <dbReference type="ARBA" id="ARBA00007689"/>
    </source>
</evidence>
<dbReference type="PANTHER" id="PTHR35174">
    <property type="entry name" value="BLL7171 PROTEIN-RELATED"/>
    <property type="match status" value="1"/>
</dbReference>
<dbReference type="Pfam" id="PF03795">
    <property type="entry name" value="YCII"/>
    <property type="match status" value="1"/>
</dbReference>
<comment type="similarity">
    <text evidence="1">Belongs to the YciI family.</text>
</comment>
<reference evidence="3 4" key="1">
    <citation type="submission" date="2018-08" db="EMBL/GenBank/DDBJ databases">
        <title>Genomic Encyclopedia of Archaeal and Bacterial Type Strains, Phase II (KMG-II): from individual species to whole genera.</title>
        <authorList>
            <person name="Goeker M."/>
        </authorList>
    </citation>
    <scope>NUCLEOTIDE SEQUENCE [LARGE SCALE GENOMIC DNA]</scope>
    <source>
        <strain evidence="3 4">DSM 45791</strain>
    </source>
</reference>
<evidence type="ECO:0000313" key="4">
    <source>
        <dbReference type="Proteomes" id="UP000256269"/>
    </source>
</evidence>
<comment type="caution">
    <text evidence="3">The sequence shown here is derived from an EMBL/GenBank/DDBJ whole genome shotgun (WGS) entry which is preliminary data.</text>
</comment>
<organism evidence="3 4">
    <name type="scientific">Kutzneria buriramensis</name>
    <dbReference type="NCBI Taxonomy" id="1045776"/>
    <lineage>
        <taxon>Bacteria</taxon>
        <taxon>Bacillati</taxon>
        <taxon>Actinomycetota</taxon>
        <taxon>Actinomycetes</taxon>
        <taxon>Pseudonocardiales</taxon>
        <taxon>Pseudonocardiaceae</taxon>
        <taxon>Kutzneria</taxon>
    </lineage>
</organism>
<evidence type="ECO:0000313" key="3">
    <source>
        <dbReference type="EMBL" id="REH47218.1"/>
    </source>
</evidence>
<feature type="domain" description="YCII-related" evidence="2">
    <location>
        <begin position="1"/>
        <end position="95"/>
    </location>
</feature>
<sequence>MRHLMLIRLDPATAPSAGPDPALADSMERLLEEMTEAGVLLETAGLRPIEEATRIYLAKGRTTVRDGPFTESKEIVGGYCLLDTRSHDEAVEWSTRFLALHGPAWTIELEIRQLDE</sequence>
<dbReference type="OrthoDB" id="668782at2"/>
<dbReference type="PANTHER" id="PTHR35174:SF1">
    <property type="entry name" value="BLL0086 PROTEIN"/>
    <property type="match status" value="1"/>
</dbReference>
<dbReference type="RefSeq" id="WP_116175845.1">
    <property type="nucleotide sequence ID" value="NZ_CP144375.1"/>
</dbReference>
<dbReference type="Gene3D" id="3.30.70.1060">
    <property type="entry name" value="Dimeric alpha+beta barrel"/>
    <property type="match status" value="1"/>
</dbReference>
<evidence type="ECO:0000259" key="2">
    <source>
        <dbReference type="Pfam" id="PF03795"/>
    </source>
</evidence>
<dbReference type="EMBL" id="QUNO01000006">
    <property type="protein sequence ID" value="REH47218.1"/>
    <property type="molecule type" value="Genomic_DNA"/>
</dbReference>
<gene>
    <name evidence="3" type="ORF">BCF44_106383</name>
</gene>
<dbReference type="InterPro" id="IPR005545">
    <property type="entry name" value="YCII"/>
</dbReference>
<proteinExistence type="inferred from homology"/>
<accession>A0A3E0HLF7</accession>
<protein>
    <recommendedName>
        <fullName evidence="2">YCII-related domain-containing protein</fullName>
    </recommendedName>
</protein>
<keyword evidence="4" id="KW-1185">Reference proteome</keyword>
<dbReference type="AlphaFoldDB" id="A0A3E0HLF7"/>
<name>A0A3E0HLF7_9PSEU</name>
<dbReference type="Proteomes" id="UP000256269">
    <property type="component" value="Unassembled WGS sequence"/>
</dbReference>
<dbReference type="InterPro" id="IPR011008">
    <property type="entry name" value="Dimeric_a/b-barrel"/>
</dbReference>